<dbReference type="Proteomes" id="UP000093902">
    <property type="component" value="Unassembled WGS sequence"/>
</dbReference>
<dbReference type="AlphaFoldDB" id="A0A1A0QL60"/>
<comment type="caution">
    <text evidence="2">The sequence shown here is derived from an EMBL/GenBank/DDBJ whole genome shotgun (WGS) entry which is preliminary data.</text>
</comment>
<evidence type="ECO:0000313" key="2">
    <source>
        <dbReference type="EMBL" id="OBB22881.1"/>
    </source>
</evidence>
<reference evidence="3" key="1">
    <citation type="submission" date="2016-06" db="EMBL/GenBank/DDBJ databases">
        <authorList>
            <person name="Sutton G."/>
            <person name="Brinkac L."/>
            <person name="Sanka R."/>
            <person name="Adams M."/>
            <person name="Lau E."/>
            <person name="Mehaffy C."/>
            <person name="Tameris M."/>
            <person name="Hatherill M."/>
            <person name="Hanekom W."/>
            <person name="Mahomed H."/>
            <person name="Mcshane H."/>
        </authorList>
    </citation>
    <scope>NUCLEOTIDE SEQUENCE [LARGE SCALE GENOMIC DNA]</scope>
    <source>
        <strain evidence="3">852002-51209_SCH5440388</strain>
    </source>
</reference>
<gene>
    <name evidence="2" type="ORF">A5792_04930</name>
</gene>
<keyword evidence="1" id="KW-0472">Membrane</keyword>
<protein>
    <submittedName>
        <fullName evidence="2">Uncharacterized protein</fullName>
    </submittedName>
</protein>
<name>A0A1A0QL60_MYCPR</name>
<sequence length="66" mass="7171">MRDESAPQERQFVRKGCFMSGVLERLQTALYLTLTAAFLGLTLSALVAVLVAAAPLKLLALIDRHA</sequence>
<evidence type="ECO:0000313" key="3">
    <source>
        <dbReference type="Proteomes" id="UP000093902"/>
    </source>
</evidence>
<evidence type="ECO:0000256" key="1">
    <source>
        <dbReference type="SAM" id="Phobius"/>
    </source>
</evidence>
<organism evidence="2 3">
    <name type="scientific">Mycolicibacterium peregrinum</name>
    <name type="common">Mycobacterium peregrinum</name>
    <dbReference type="NCBI Taxonomy" id="43304"/>
    <lineage>
        <taxon>Bacteria</taxon>
        <taxon>Bacillati</taxon>
        <taxon>Actinomycetota</taxon>
        <taxon>Actinomycetes</taxon>
        <taxon>Mycobacteriales</taxon>
        <taxon>Mycobacteriaceae</taxon>
        <taxon>Mycolicibacterium</taxon>
    </lineage>
</organism>
<dbReference type="EMBL" id="LZSO01000048">
    <property type="protein sequence ID" value="OBB22881.1"/>
    <property type="molecule type" value="Genomic_DNA"/>
</dbReference>
<feature type="transmembrane region" description="Helical" evidence="1">
    <location>
        <begin position="29"/>
        <end position="54"/>
    </location>
</feature>
<accession>A0A1A0QL60</accession>
<keyword evidence="1" id="KW-0812">Transmembrane</keyword>
<keyword evidence="1" id="KW-1133">Transmembrane helix</keyword>
<proteinExistence type="predicted"/>